<dbReference type="EMBL" id="KV700137">
    <property type="protein sequence ID" value="OCF31226.1"/>
    <property type="molecule type" value="Genomic_DNA"/>
</dbReference>
<evidence type="ECO:0000313" key="6">
    <source>
        <dbReference type="Proteomes" id="UP000092666"/>
    </source>
</evidence>
<feature type="compositionally biased region" description="Low complexity" evidence="3">
    <location>
        <begin position="993"/>
        <end position="1006"/>
    </location>
</feature>
<feature type="region of interest" description="Disordered" evidence="3">
    <location>
        <begin position="1614"/>
        <end position="1635"/>
    </location>
</feature>
<feature type="compositionally biased region" description="Low complexity" evidence="3">
    <location>
        <begin position="818"/>
        <end position="829"/>
    </location>
</feature>
<feature type="region of interest" description="Disordered" evidence="3">
    <location>
        <begin position="720"/>
        <end position="774"/>
    </location>
</feature>
<evidence type="ECO:0000259" key="4">
    <source>
        <dbReference type="PROSITE" id="PS50003"/>
    </source>
</evidence>
<sequence>MSAPGASSPSSRLRLAPHASPMSVTDVARNSIISSSAKGWSPLQINKRDSINTSPLKPSPNPSLSPNTNDPTAPRRSSSSFKHVSKNSLVSNSPFKSPTTVQGAQAIGLNLDSSAEKVIHERRSTRQLGETPPTARGSAATSKAAIGLGIGISPTKPRSTSRSASGEKRAAVSGQRRVSSERTKIAFPSVGGVERRASIERRVSAAKENESPDVRSGKRVPRASMGFKDLAKGSLVTKSPFKQRTPSGGLGSTSSTRANENASDNDMGPSPKTVPVERDDVFSSPSPRRLSGGKQGQRRASPSSGLGVGARTSDSPTPSPPRSIAQPFLTTTTGSAGPSPLSQSLSLGQAEPTATPTPHKSAMTPSRRLRGPRDLAAGCESPTRKTVTFQSVPDVKEFECLSAEPSMDGSFEVHIEEEDADEWVDETYQMQRDNSLDELLSGAHPIGNPVIAPSPMISDESEGQMPDGSTTAAFMDTLIEEGLFSPPTMDTPAFEDQEQFELPLEPVDHDSDRPFLSTPSLGGSVNVTPLLASEMFPETDQHGVPYGRTHHAERAAAAHAHGAETHASGIYQPGLPHNQDHNMLMNANASQPALPKSPTHYPEYNDPFASSTPHAHQVGVMPDPFITIQTATNVLPIQHQQRTEDGIPLGRTSHAERIQARRMLATQSLGLGMPRSPAISQGLIREYSEDKSENGSEGEHVSEGEILTGELRDVRGEHISRAPPALAPVVMARNGSGDSTESTTKRRLPKVPAPAPIPIDIPSPVTSPAKNNEVEQDKLTVAEKRSSRFELGGFSLPFIGSTSPFFNNGISTFEKQPSVDGDGRSSPSDDSSHDVERPLTPPPAIKDAAEEKKESPHRLPDFNFHFEEIQLQRTDSEESRGTASIKANQVVPVKASAEIKNNAPIDHAPAKPDSTITPSTSAREELSKMPSSASGTSLRSEFGGSNATTPKSVDSTTTRVRQRISREMIRETIQQRIAEGSLSRRPPSTDNLVQISTPPVQSPVSPTRERRISILDKEKALPPPPAETVKLTPSSSKSQELVPQMSKAHTTDAAPRQVSGARPAMRPRSQTQSAHEVLKQNERDGILNEPRSALDKLASSLPAGTGIPRDVSGSIAAEMPPPPSGAATLKDGRPVSILRNPYPNPNKQDGLLPPANVTMNRERSRSPTPTGEGMQAREQAIIAKRREKERDRNVSGISTGSRRSRRSLSMGDADQEAKEVKTFRRSVMGNPRLTLGIDDDQQSILDAFREEINSKDRGYKVRERAVVRASYHDKVGHSRAGGDIDSGKAWRTLRRPSDMNEHAAEIRAMRARESYAGKTSGTIFVKVLGIESLQVPLPDQPTYFSITLDNGIDYIRTPYSVLADGARVNQEFSLVEHPNFEFSLSLDIRRDPHILKMLHEKNEPAPPVAPAKRPVTPASPASKHSGFRALFASPRKPKGGREARPITPVGPAGPVAAPAPKDTIVKYLSTPTGSTIAKTHIAFKPIAKNCESRVLEIRYPMFAITTTAGSNGQARKQLAKITLQIFRLPPIPGLAPEDLPQCIDECLRGMRHHAWHEHEYHEGILTQEGGDCTHPKRRLFKLIGGNLVAINEVTKKEVTKIDLRQALSVVDLNAEQGGGTPKSRMTMRPRGSDEGFGARPRSFLLEFKDGDNITFAADTDKAKETWMETLEGLIGKIPSNPLWAELLATRQRERAARRTASSSSLAKEARRQASASGGPGSGSGISASSSGRPVSMPLAAKR</sequence>
<feature type="compositionally biased region" description="Polar residues" evidence="3">
    <location>
        <begin position="929"/>
        <end position="959"/>
    </location>
</feature>
<dbReference type="GO" id="GO:0051301">
    <property type="term" value="P:cell division"/>
    <property type="evidence" value="ECO:0007669"/>
    <property type="project" value="UniProtKB-KW"/>
</dbReference>
<feature type="compositionally biased region" description="Low complexity" evidence="3">
    <location>
        <begin position="334"/>
        <end position="350"/>
    </location>
</feature>
<feature type="compositionally biased region" description="Basic and acidic residues" evidence="3">
    <location>
        <begin position="114"/>
        <end position="124"/>
    </location>
</feature>
<feature type="region of interest" description="Disordered" evidence="3">
    <location>
        <begin position="1"/>
        <end position="23"/>
    </location>
</feature>
<keyword evidence="1" id="KW-0132">Cell division</keyword>
<dbReference type="SUPFAM" id="SSF50729">
    <property type="entry name" value="PH domain-like"/>
    <property type="match status" value="1"/>
</dbReference>
<feature type="compositionally biased region" description="Basic and acidic residues" evidence="3">
    <location>
        <begin position="687"/>
        <end position="703"/>
    </location>
</feature>
<feature type="compositionally biased region" description="Basic and acidic residues" evidence="3">
    <location>
        <begin position="1184"/>
        <end position="1193"/>
    </location>
</feature>
<gene>
    <name evidence="5" type="ORF">I316_07195</name>
</gene>
<accession>A0A1B9GJR3</accession>
<feature type="compositionally biased region" description="Polar residues" evidence="3">
    <location>
        <begin position="1"/>
        <end position="11"/>
    </location>
</feature>
<dbReference type="Gene3D" id="2.30.29.30">
    <property type="entry name" value="Pleckstrin-homology domain (PH domain)/Phosphotyrosine-binding domain (PTB)"/>
    <property type="match status" value="1"/>
</dbReference>
<evidence type="ECO:0000256" key="1">
    <source>
        <dbReference type="ARBA" id="ARBA00022618"/>
    </source>
</evidence>
<name>A0A1B9GJR3_9TREE</name>
<reference evidence="6" key="2">
    <citation type="submission" date="2013-12" db="EMBL/GenBank/DDBJ databases">
        <title>Evolution of pathogenesis and genome organization in the Tremellales.</title>
        <authorList>
            <person name="Cuomo C."/>
            <person name="Litvintseva A."/>
            <person name="Heitman J."/>
            <person name="Chen Y."/>
            <person name="Sun S."/>
            <person name="Springer D."/>
            <person name="Dromer F."/>
            <person name="Young S."/>
            <person name="Zeng Q."/>
            <person name="Chapman S."/>
            <person name="Gujja S."/>
            <person name="Saif S."/>
            <person name="Birren B."/>
        </authorList>
    </citation>
    <scope>NUCLEOTIDE SEQUENCE [LARGE SCALE GENOMIC DNA]</scope>
    <source>
        <strain evidence="6">BCC8398</strain>
    </source>
</reference>
<proteinExistence type="predicted"/>
<keyword evidence="6" id="KW-1185">Reference proteome</keyword>
<feature type="compositionally biased region" description="Polar residues" evidence="3">
    <location>
        <begin position="86"/>
        <end position="103"/>
    </location>
</feature>
<keyword evidence="2" id="KW-0131">Cell cycle</keyword>
<feature type="compositionally biased region" description="Basic and acidic residues" evidence="3">
    <location>
        <begin position="193"/>
        <end position="216"/>
    </location>
</feature>
<dbReference type="PROSITE" id="PS50003">
    <property type="entry name" value="PH_DOMAIN"/>
    <property type="match status" value="1"/>
</dbReference>
<feature type="compositionally biased region" description="Polar residues" evidence="3">
    <location>
        <begin position="1031"/>
        <end position="1041"/>
    </location>
</feature>
<dbReference type="Proteomes" id="UP000092666">
    <property type="component" value="Unassembled WGS sequence"/>
</dbReference>
<feature type="compositionally biased region" description="Pro residues" evidence="3">
    <location>
        <begin position="751"/>
        <end position="761"/>
    </location>
</feature>
<dbReference type="GO" id="GO:0005525">
    <property type="term" value="F:GTP binding"/>
    <property type="evidence" value="ECO:0007669"/>
    <property type="project" value="TreeGrafter"/>
</dbReference>
<dbReference type="PANTHER" id="PTHR36100">
    <property type="entry name" value="BUD SITE SELECTION PROTEIN 4"/>
    <property type="match status" value="1"/>
</dbReference>
<evidence type="ECO:0000256" key="3">
    <source>
        <dbReference type="SAM" id="MobiDB-lite"/>
    </source>
</evidence>
<dbReference type="InterPro" id="IPR011993">
    <property type="entry name" value="PH-like_dom_sf"/>
</dbReference>
<feature type="region of interest" description="Disordered" evidence="3">
    <location>
        <begin position="1694"/>
        <end position="1742"/>
    </location>
</feature>
<feature type="compositionally biased region" description="Basic and acidic residues" evidence="3">
    <location>
        <begin position="1076"/>
        <end position="1086"/>
    </location>
</feature>
<evidence type="ECO:0000313" key="5">
    <source>
        <dbReference type="EMBL" id="OCF31226.1"/>
    </source>
</evidence>
<feature type="region of interest" description="Disordered" evidence="3">
    <location>
        <begin position="687"/>
        <end position="707"/>
    </location>
</feature>
<dbReference type="OrthoDB" id="2123378at2759"/>
<dbReference type="STRING" id="1296120.A0A1B9GJR3"/>
<feature type="region of interest" description="Disordered" evidence="3">
    <location>
        <begin position="1402"/>
        <end position="1455"/>
    </location>
</feature>
<dbReference type="SMART" id="SM00233">
    <property type="entry name" value="PH"/>
    <property type="match status" value="1"/>
</dbReference>
<evidence type="ECO:0000256" key="2">
    <source>
        <dbReference type="ARBA" id="ARBA00023306"/>
    </source>
</evidence>
<organism evidence="5 6">
    <name type="scientific">Kwoniella heveanensis BCC8398</name>
    <dbReference type="NCBI Taxonomy" id="1296120"/>
    <lineage>
        <taxon>Eukaryota</taxon>
        <taxon>Fungi</taxon>
        <taxon>Dikarya</taxon>
        <taxon>Basidiomycota</taxon>
        <taxon>Agaricomycotina</taxon>
        <taxon>Tremellomycetes</taxon>
        <taxon>Tremellales</taxon>
        <taxon>Cryptococcaceae</taxon>
        <taxon>Kwoniella</taxon>
    </lineage>
</organism>
<dbReference type="PANTHER" id="PTHR36100:SF1">
    <property type="entry name" value="BUD SITE SELECTION PROTEIN 4"/>
    <property type="match status" value="1"/>
</dbReference>
<dbReference type="InterPro" id="IPR001849">
    <property type="entry name" value="PH_domain"/>
</dbReference>
<feature type="compositionally biased region" description="Low complexity" evidence="3">
    <location>
        <begin position="64"/>
        <end position="80"/>
    </location>
</feature>
<feature type="region of interest" description="Disordered" evidence="3">
    <location>
        <begin position="35"/>
        <end position="382"/>
    </location>
</feature>
<protein>
    <recommendedName>
        <fullName evidence="4">PH domain-containing protein</fullName>
    </recommendedName>
</protein>
<feature type="region of interest" description="Disordered" evidence="3">
    <location>
        <begin position="901"/>
        <end position="1087"/>
    </location>
</feature>
<dbReference type="InterPro" id="IPR052007">
    <property type="entry name" value="Bud4"/>
</dbReference>
<feature type="compositionally biased region" description="Basic and acidic residues" evidence="3">
    <location>
        <begin position="1007"/>
        <end position="1020"/>
    </location>
</feature>
<feature type="region of interest" description="Disordered" evidence="3">
    <location>
        <begin position="809"/>
        <end position="844"/>
    </location>
</feature>
<reference evidence="5 6" key="1">
    <citation type="submission" date="2013-07" db="EMBL/GenBank/DDBJ databases">
        <title>The Genome Sequence of Cryptococcus heveanensis BCC8398.</title>
        <authorList>
            <consortium name="The Broad Institute Genome Sequencing Platform"/>
            <person name="Cuomo C."/>
            <person name="Litvintseva A."/>
            <person name="Chen Y."/>
            <person name="Heitman J."/>
            <person name="Sun S."/>
            <person name="Springer D."/>
            <person name="Dromer F."/>
            <person name="Young S.K."/>
            <person name="Zeng Q."/>
            <person name="Gargeya S."/>
            <person name="Fitzgerald M."/>
            <person name="Abouelleil A."/>
            <person name="Alvarado L."/>
            <person name="Berlin A.M."/>
            <person name="Chapman S.B."/>
            <person name="Dewar J."/>
            <person name="Goldberg J."/>
            <person name="Griggs A."/>
            <person name="Gujja S."/>
            <person name="Hansen M."/>
            <person name="Howarth C."/>
            <person name="Imamovic A."/>
            <person name="Larimer J."/>
            <person name="McCowan C."/>
            <person name="Murphy C."/>
            <person name="Pearson M."/>
            <person name="Priest M."/>
            <person name="Roberts A."/>
            <person name="Saif S."/>
            <person name="Shea T."/>
            <person name="Sykes S."/>
            <person name="Wortman J."/>
            <person name="Nusbaum C."/>
            <person name="Birren B."/>
        </authorList>
    </citation>
    <scope>NUCLEOTIDE SEQUENCE [LARGE SCALE GENOMIC DNA]</scope>
    <source>
        <strain evidence="5 6">BCC8398</strain>
    </source>
</reference>
<feature type="region of interest" description="Disordered" evidence="3">
    <location>
        <begin position="1099"/>
        <end position="1220"/>
    </location>
</feature>
<feature type="domain" description="PH" evidence="4">
    <location>
        <begin position="1558"/>
        <end position="1675"/>
    </location>
</feature>